<dbReference type="Proteomes" id="UP001055879">
    <property type="component" value="Linkage Group LG17"/>
</dbReference>
<evidence type="ECO:0000313" key="1">
    <source>
        <dbReference type="EMBL" id="KAI3667186.1"/>
    </source>
</evidence>
<reference evidence="2" key="1">
    <citation type="journal article" date="2022" name="Mol. Ecol. Resour.">
        <title>The genomes of chicory, endive, great burdock and yacon provide insights into Asteraceae palaeo-polyploidization history and plant inulin production.</title>
        <authorList>
            <person name="Fan W."/>
            <person name="Wang S."/>
            <person name="Wang H."/>
            <person name="Wang A."/>
            <person name="Jiang F."/>
            <person name="Liu H."/>
            <person name="Zhao H."/>
            <person name="Xu D."/>
            <person name="Zhang Y."/>
        </authorList>
    </citation>
    <scope>NUCLEOTIDE SEQUENCE [LARGE SCALE GENOMIC DNA]</scope>
    <source>
        <strain evidence="2">cv. Niubang</strain>
    </source>
</reference>
<gene>
    <name evidence="1" type="ORF">L6452_42235</name>
</gene>
<evidence type="ECO:0000313" key="2">
    <source>
        <dbReference type="Proteomes" id="UP001055879"/>
    </source>
</evidence>
<comment type="caution">
    <text evidence="1">The sequence shown here is derived from an EMBL/GenBank/DDBJ whole genome shotgun (WGS) entry which is preliminary data.</text>
</comment>
<organism evidence="1 2">
    <name type="scientific">Arctium lappa</name>
    <name type="common">Greater burdock</name>
    <name type="synonym">Lappa major</name>
    <dbReference type="NCBI Taxonomy" id="4217"/>
    <lineage>
        <taxon>Eukaryota</taxon>
        <taxon>Viridiplantae</taxon>
        <taxon>Streptophyta</taxon>
        <taxon>Embryophyta</taxon>
        <taxon>Tracheophyta</taxon>
        <taxon>Spermatophyta</taxon>
        <taxon>Magnoliopsida</taxon>
        <taxon>eudicotyledons</taxon>
        <taxon>Gunneridae</taxon>
        <taxon>Pentapetalae</taxon>
        <taxon>asterids</taxon>
        <taxon>campanulids</taxon>
        <taxon>Asterales</taxon>
        <taxon>Asteraceae</taxon>
        <taxon>Carduoideae</taxon>
        <taxon>Cardueae</taxon>
        <taxon>Arctiinae</taxon>
        <taxon>Arctium</taxon>
    </lineage>
</organism>
<keyword evidence="2" id="KW-1185">Reference proteome</keyword>
<proteinExistence type="predicted"/>
<name>A0ACB8XLR6_ARCLA</name>
<reference evidence="1 2" key="2">
    <citation type="journal article" date="2022" name="Mol. Ecol. Resour.">
        <title>The genomes of chicory, endive, great burdock and yacon provide insights into Asteraceae paleo-polyploidization history and plant inulin production.</title>
        <authorList>
            <person name="Fan W."/>
            <person name="Wang S."/>
            <person name="Wang H."/>
            <person name="Wang A."/>
            <person name="Jiang F."/>
            <person name="Liu H."/>
            <person name="Zhao H."/>
            <person name="Xu D."/>
            <person name="Zhang Y."/>
        </authorList>
    </citation>
    <scope>NUCLEOTIDE SEQUENCE [LARGE SCALE GENOMIC DNA]</scope>
    <source>
        <strain evidence="2">cv. Niubang</strain>
    </source>
</reference>
<protein>
    <submittedName>
        <fullName evidence="1">Uncharacterized protein</fullName>
    </submittedName>
</protein>
<accession>A0ACB8XLR6</accession>
<dbReference type="EMBL" id="CM042063">
    <property type="protein sequence ID" value="KAI3667186.1"/>
    <property type="molecule type" value="Genomic_DNA"/>
</dbReference>
<sequence length="74" mass="7730">MEDTIMASIPNDQIGGSKGINNCDVAVNSNKGKESVNGFMDGTEVGFLDGPDKIIKHGPGKEKVKHVGSGSKRS</sequence>